<reference evidence="1 2" key="1">
    <citation type="submission" date="2021-06" db="EMBL/GenBank/DDBJ databases">
        <title>Caerostris extrusa draft genome.</title>
        <authorList>
            <person name="Kono N."/>
            <person name="Arakawa K."/>
        </authorList>
    </citation>
    <scope>NUCLEOTIDE SEQUENCE [LARGE SCALE GENOMIC DNA]</scope>
</reference>
<dbReference type="AlphaFoldDB" id="A0AAV4N0A3"/>
<protein>
    <submittedName>
        <fullName evidence="1">Uncharacterized protein</fullName>
    </submittedName>
</protein>
<name>A0AAV4N0A3_CAEEX</name>
<evidence type="ECO:0000313" key="1">
    <source>
        <dbReference type="EMBL" id="GIX77081.1"/>
    </source>
</evidence>
<evidence type="ECO:0000313" key="2">
    <source>
        <dbReference type="Proteomes" id="UP001054945"/>
    </source>
</evidence>
<sequence>MIASTIVQNIKQSWRKALPAWRKTRIGDLAGAGLSYVEIPSFVPVKVVKVILANRRKIEVDVACYPKLDDPCHPKVPTGESFETYFDVLVDKIRDQSVENAIDDEIIRQDQYNLVKLFV</sequence>
<keyword evidence="2" id="KW-1185">Reference proteome</keyword>
<dbReference type="EMBL" id="BPLR01020297">
    <property type="protein sequence ID" value="GIX77081.1"/>
    <property type="molecule type" value="Genomic_DNA"/>
</dbReference>
<proteinExistence type="predicted"/>
<dbReference type="Proteomes" id="UP001054945">
    <property type="component" value="Unassembled WGS sequence"/>
</dbReference>
<gene>
    <name evidence="1" type="ORF">CEXT_1071</name>
</gene>
<accession>A0AAV4N0A3</accession>
<organism evidence="1 2">
    <name type="scientific">Caerostris extrusa</name>
    <name type="common">Bark spider</name>
    <name type="synonym">Caerostris bankana</name>
    <dbReference type="NCBI Taxonomy" id="172846"/>
    <lineage>
        <taxon>Eukaryota</taxon>
        <taxon>Metazoa</taxon>
        <taxon>Ecdysozoa</taxon>
        <taxon>Arthropoda</taxon>
        <taxon>Chelicerata</taxon>
        <taxon>Arachnida</taxon>
        <taxon>Araneae</taxon>
        <taxon>Araneomorphae</taxon>
        <taxon>Entelegynae</taxon>
        <taxon>Araneoidea</taxon>
        <taxon>Araneidae</taxon>
        <taxon>Caerostris</taxon>
    </lineage>
</organism>
<comment type="caution">
    <text evidence="1">The sequence shown here is derived from an EMBL/GenBank/DDBJ whole genome shotgun (WGS) entry which is preliminary data.</text>
</comment>